<keyword evidence="7 8" id="KW-0961">Cell wall biogenesis/degradation</keyword>
<dbReference type="RefSeq" id="WP_250248427.1">
    <property type="nucleotide sequence ID" value="NZ_CP097753.1"/>
</dbReference>
<dbReference type="GO" id="GO:0008360">
    <property type="term" value="P:regulation of cell shape"/>
    <property type="evidence" value="ECO:0007669"/>
    <property type="project" value="UniProtKB-KW"/>
</dbReference>
<name>A0A9Q8TVJ0_9ENTR</name>
<keyword evidence="7 8" id="KW-0131">Cell cycle</keyword>
<dbReference type="Pfam" id="PF21799">
    <property type="entry name" value="MurD-like_N"/>
    <property type="match status" value="1"/>
</dbReference>
<evidence type="ECO:0000256" key="9">
    <source>
        <dbReference type="SAM" id="Phobius"/>
    </source>
</evidence>
<dbReference type="GO" id="GO:0071555">
    <property type="term" value="P:cell wall organization"/>
    <property type="evidence" value="ECO:0007669"/>
    <property type="project" value="UniProtKB-KW"/>
</dbReference>
<dbReference type="AlphaFoldDB" id="A0A9Q8TVJ0"/>
<keyword evidence="7 8" id="KW-0573">Peptidoglycan synthesis</keyword>
<dbReference type="InterPro" id="IPR036615">
    <property type="entry name" value="Mur_ligase_C_dom_sf"/>
</dbReference>
<dbReference type="GO" id="GO:0005524">
    <property type="term" value="F:ATP binding"/>
    <property type="evidence" value="ECO:0007669"/>
    <property type="project" value="UniProtKB-UniRule"/>
</dbReference>
<dbReference type="PANTHER" id="PTHR43692">
    <property type="entry name" value="UDP-N-ACETYLMURAMOYLALANINE--D-GLUTAMATE LIGASE"/>
    <property type="match status" value="1"/>
</dbReference>
<dbReference type="Gene3D" id="3.90.190.20">
    <property type="entry name" value="Mur ligase, C-terminal domain"/>
    <property type="match status" value="1"/>
</dbReference>
<evidence type="ECO:0000256" key="4">
    <source>
        <dbReference type="ARBA" id="ARBA00022598"/>
    </source>
</evidence>
<dbReference type="SUPFAM" id="SSF51984">
    <property type="entry name" value="MurCD N-terminal domain"/>
    <property type="match status" value="1"/>
</dbReference>
<keyword evidence="7 8" id="KW-0133">Cell shape</keyword>
<keyword evidence="9" id="KW-1133">Transmembrane helix</keyword>
<dbReference type="GO" id="GO:0005737">
    <property type="term" value="C:cytoplasm"/>
    <property type="evidence" value="ECO:0007669"/>
    <property type="project" value="UniProtKB-SubCell"/>
</dbReference>
<proteinExistence type="inferred from homology"/>
<sequence>MNNYRGSQVVIIGLGITGLSCVNFFLARGIIPKVIDTRAHPPGISQLPHIVKYYLGAFNDIWLLSATLIVVSPGVRLDHPILIEALKSGVEIIGDIELFAREVTAPIIAITGSNGKSTVTQLISKIVQGVGWYVGVAGNIGVPALSLLNKSYQLYILEISSFQLDTTYSLRAKAAIILNISEDHMDRYPGGLRQYYLSKQKIYKNATVCVMNALDPLTEPIYDGYDYCVSFGINEDSADYHLKHYKGDNWIIARNEYVLNCSSMKINSRINYINALSALALSDIFNIPHSISLKVLCQFSGLTHRCQLIYKNHGVSWINDSKATNVNATTEAINNLTLSGTLHLMLGGDGKLADFSTLKHLIKQYEIHLYCFGKDGLLLTEIGFNNVILTNTMIQAMRIINRRTKEKDIVLLSPACSSLDQFKSFATRGYMFTYFAREFGQ</sequence>
<keyword evidence="9" id="KW-0812">Transmembrane</keyword>
<protein>
    <recommendedName>
        <fullName evidence="7 8">UDP-N-acetylmuramoylalanine--D-glutamate ligase</fullName>
        <ecNumber evidence="7 8">6.3.2.9</ecNumber>
    </recommendedName>
    <alternativeName>
        <fullName evidence="7">D-glutamic acid-adding enzyme</fullName>
    </alternativeName>
    <alternativeName>
        <fullName evidence="7">UDP-N-acetylmuramoyl-L-alanyl-D-glutamate synthetase</fullName>
    </alternativeName>
</protein>
<comment type="similarity">
    <text evidence="7">Belongs to the MurCDEF family.</text>
</comment>
<evidence type="ECO:0000256" key="5">
    <source>
        <dbReference type="ARBA" id="ARBA00022741"/>
    </source>
</evidence>
<evidence type="ECO:0000256" key="6">
    <source>
        <dbReference type="ARBA" id="ARBA00022840"/>
    </source>
</evidence>
<keyword evidence="9" id="KW-0472">Membrane</keyword>
<dbReference type="HAMAP" id="MF_00639">
    <property type="entry name" value="MurD"/>
    <property type="match status" value="1"/>
</dbReference>
<dbReference type="InterPro" id="IPR004101">
    <property type="entry name" value="Mur_ligase_C"/>
</dbReference>
<dbReference type="GO" id="GO:0008764">
    <property type="term" value="F:UDP-N-acetylmuramoylalanine-D-glutamate ligase activity"/>
    <property type="evidence" value="ECO:0007669"/>
    <property type="project" value="UniProtKB-UniRule"/>
</dbReference>
<dbReference type="EMBL" id="CP097753">
    <property type="protein sequence ID" value="URJ28038.1"/>
    <property type="molecule type" value="Genomic_DNA"/>
</dbReference>
<feature type="transmembrane region" description="Helical" evidence="9">
    <location>
        <begin position="9"/>
        <end position="31"/>
    </location>
</feature>
<dbReference type="Proteomes" id="UP001056209">
    <property type="component" value="Chromosome"/>
</dbReference>
<dbReference type="GO" id="GO:0051301">
    <property type="term" value="P:cell division"/>
    <property type="evidence" value="ECO:0007669"/>
    <property type="project" value="UniProtKB-KW"/>
</dbReference>
<evidence type="ECO:0000256" key="2">
    <source>
        <dbReference type="ARBA" id="ARBA00004752"/>
    </source>
</evidence>
<reference evidence="12" key="1">
    <citation type="submission" date="2022-05" db="EMBL/GenBank/DDBJ databases">
        <title>Impact of host demography and evolutionary history on endosymbiont molecular evolution: a test in carpenter ants (Genus Camponotus) and their Blochmannia endosymbionts.</title>
        <authorList>
            <person name="Manthey J.D."/>
            <person name="Giron J.C."/>
            <person name="Hruska J.P."/>
        </authorList>
    </citation>
    <scope>NUCLEOTIDE SEQUENCE</scope>
    <source>
        <strain evidence="12">C-039</strain>
    </source>
</reference>
<dbReference type="GO" id="GO:0009252">
    <property type="term" value="P:peptidoglycan biosynthetic process"/>
    <property type="evidence" value="ECO:0007669"/>
    <property type="project" value="UniProtKB-UniRule"/>
</dbReference>
<evidence type="ECO:0000259" key="11">
    <source>
        <dbReference type="Pfam" id="PF08245"/>
    </source>
</evidence>
<dbReference type="InterPro" id="IPR036565">
    <property type="entry name" value="Mur-like_cat_sf"/>
</dbReference>
<organism evidence="12 13">
    <name type="scientific">Candidatus Blochmannia vicinus</name>
    <name type="common">nom. nud.</name>
    <dbReference type="NCBI Taxonomy" id="251540"/>
    <lineage>
        <taxon>Bacteria</taxon>
        <taxon>Pseudomonadati</taxon>
        <taxon>Pseudomonadota</taxon>
        <taxon>Gammaproteobacteria</taxon>
        <taxon>Enterobacterales</taxon>
        <taxon>Enterobacteriaceae</taxon>
        <taxon>ant endosymbionts</taxon>
        <taxon>Candidatus Blochmanniella</taxon>
    </lineage>
</organism>
<dbReference type="PANTHER" id="PTHR43692:SF1">
    <property type="entry name" value="UDP-N-ACETYLMURAMOYLALANINE--D-GLUTAMATE LIGASE"/>
    <property type="match status" value="1"/>
</dbReference>
<comment type="function">
    <text evidence="7 8">Cell wall formation. Catalyzes the addition of glutamate to the nucleotide precursor UDP-N-acetylmuramoyl-L-alanine (UMA).</text>
</comment>
<evidence type="ECO:0000256" key="7">
    <source>
        <dbReference type="HAMAP-Rule" id="MF_00639"/>
    </source>
</evidence>
<keyword evidence="3 7" id="KW-0963">Cytoplasm</keyword>
<evidence type="ECO:0000313" key="13">
    <source>
        <dbReference type="Proteomes" id="UP001056209"/>
    </source>
</evidence>
<comment type="pathway">
    <text evidence="2 7 8">Cell wall biogenesis; peptidoglycan biosynthesis.</text>
</comment>
<dbReference type="PROSITE" id="PS51257">
    <property type="entry name" value="PROKAR_LIPOPROTEIN"/>
    <property type="match status" value="1"/>
</dbReference>
<gene>
    <name evidence="7 12" type="primary">murD</name>
    <name evidence="12" type="ORF">M9393_02545</name>
</gene>
<dbReference type="Pfam" id="PF02875">
    <property type="entry name" value="Mur_ligase_C"/>
    <property type="match status" value="1"/>
</dbReference>
<comment type="subcellular location">
    <subcellularLocation>
        <location evidence="1 7 8">Cytoplasm</location>
    </subcellularLocation>
</comment>
<dbReference type="InterPro" id="IPR013221">
    <property type="entry name" value="Mur_ligase_cen"/>
</dbReference>
<dbReference type="SUPFAM" id="SSF53244">
    <property type="entry name" value="MurD-like peptide ligases, peptide-binding domain"/>
    <property type="match status" value="1"/>
</dbReference>
<dbReference type="InterPro" id="IPR005762">
    <property type="entry name" value="MurD"/>
</dbReference>
<keyword evidence="4 7" id="KW-0436">Ligase</keyword>
<evidence type="ECO:0000256" key="8">
    <source>
        <dbReference type="RuleBase" id="RU003664"/>
    </source>
</evidence>
<dbReference type="EC" id="6.3.2.9" evidence="7 8"/>
<evidence type="ECO:0000256" key="3">
    <source>
        <dbReference type="ARBA" id="ARBA00022490"/>
    </source>
</evidence>
<keyword evidence="7 8" id="KW-0132">Cell division</keyword>
<evidence type="ECO:0000313" key="12">
    <source>
        <dbReference type="EMBL" id="URJ28038.1"/>
    </source>
</evidence>
<dbReference type="NCBIfam" id="TIGR01087">
    <property type="entry name" value="murD"/>
    <property type="match status" value="1"/>
</dbReference>
<comment type="catalytic activity">
    <reaction evidence="7 8">
        <text>UDP-N-acetyl-alpha-D-muramoyl-L-alanine + D-glutamate + ATP = UDP-N-acetyl-alpha-D-muramoyl-L-alanyl-D-glutamate + ADP + phosphate + H(+)</text>
        <dbReference type="Rhea" id="RHEA:16429"/>
        <dbReference type="ChEBI" id="CHEBI:15378"/>
        <dbReference type="ChEBI" id="CHEBI:29986"/>
        <dbReference type="ChEBI" id="CHEBI:30616"/>
        <dbReference type="ChEBI" id="CHEBI:43474"/>
        <dbReference type="ChEBI" id="CHEBI:83898"/>
        <dbReference type="ChEBI" id="CHEBI:83900"/>
        <dbReference type="ChEBI" id="CHEBI:456216"/>
        <dbReference type="EC" id="6.3.2.9"/>
    </reaction>
</comment>
<evidence type="ECO:0000256" key="1">
    <source>
        <dbReference type="ARBA" id="ARBA00004496"/>
    </source>
</evidence>
<feature type="domain" description="Mur ligase C-terminal" evidence="10">
    <location>
        <begin position="304"/>
        <end position="416"/>
    </location>
</feature>
<feature type="domain" description="Mur ligase central" evidence="11">
    <location>
        <begin position="110"/>
        <end position="281"/>
    </location>
</feature>
<dbReference type="Gene3D" id="3.40.50.720">
    <property type="entry name" value="NAD(P)-binding Rossmann-like Domain"/>
    <property type="match status" value="1"/>
</dbReference>
<keyword evidence="5 7" id="KW-0547">Nucleotide-binding</keyword>
<accession>A0A9Q8TVJ0</accession>
<feature type="binding site" evidence="7">
    <location>
        <begin position="112"/>
        <end position="118"/>
    </location>
    <ligand>
        <name>ATP</name>
        <dbReference type="ChEBI" id="CHEBI:30616"/>
    </ligand>
</feature>
<evidence type="ECO:0000259" key="10">
    <source>
        <dbReference type="Pfam" id="PF02875"/>
    </source>
</evidence>
<dbReference type="Gene3D" id="3.40.1190.10">
    <property type="entry name" value="Mur-like, catalytic domain"/>
    <property type="match status" value="1"/>
</dbReference>
<keyword evidence="6 7" id="KW-0067">ATP-binding</keyword>
<dbReference type="Pfam" id="PF08245">
    <property type="entry name" value="Mur_ligase_M"/>
    <property type="match status" value="1"/>
</dbReference>
<dbReference type="SUPFAM" id="SSF53623">
    <property type="entry name" value="MurD-like peptide ligases, catalytic domain"/>
    <property type="match status" value="1"/>
</dbReference>